<dbReference type="GO" id="GO:0009103">
    <property type="term" value="P:lipopolysaccharide biosynthetic process"/>
    <property type="evidence" value="ECO:0007669"/>
    <property type="project" value="TreeGrafter"/>
</dbReference>
<feature type="transmembrane region" description="Helical" evidence="8">
    <location>
        <begin position="224"/>
        <end position="243"/>
    </location>
</feature>
<dbReference type="GO" id="GO:0005886">
    <property type="term" value="C:plasma membrane"/>
    <property type="evidence" value="ECO:0007669"/>
    <property type="project" value="UniProtKB-SubCell"/>
</dbReference>
<dbReference type="GO" id="GO:0046872">
    <property type="term" value="F:metal ion binding"/>
    <property type="evidence" value="ECO:0007669"/>
    <property type="project" value="UniProtKB-KW"/>
</dbReference>
<evidence type="ECO:0000256" key="2">
    <source>
        <dbReference type="ARBA" id="ARBA00022475"/>
    </source>
</evidence>
<keyword evidence="3 9" id="KW-0808">Transferase</keyword>
<dbReference type="EC" id="2.7.8.33" evidence="9"/>
<dbReference type="Pfam" id="PF00953">
    <property type="entry name" value="Glycos_transf_4"/>
    <property type="match status" value="1"/>
</dbReference>
<keyword evidence="4 8" id="KW-0812">Transmembrane</keyword>
<gene>
    <name evidence="9" type="ORF">Pan44_29940</name>
</gene>
<organism evidence="9 10">
    <name type="scientific">Caulifigura coniformis</name>
    <dbReference type="NCBI Taxonomy" id="2527983"/>
    <lineage>
        <taxon>Bacteria</taxon>
        <taxon>Pseudomonadati</taxon>
        <taxon>Planctomycetota</taxon>
        <taxon>Planctomycetia</taxon>
        <taxon>Planctomycetales</taxon>
        <taxon>Planctomycetaceae</taxon>
        <taxon>Caulifigura</taxon>
    </lineage>
</organism>
<keyword evidence="2" id="KW-1003">Cell membrane</keyword>
<reference evidence="9 10" key="1">
    <citation type="submission" date="2019-02" db="EMBL/GenBank/DDBJ databases">
        <title>Deep-cultivation of Planctomycetes and their phenomic and genomic characterization uncovers novel biology.</title>
        <authorList>
            <person name="Wiegand S."/>
            <person name="Jogler M."/>
            <person name="Boedeker C."/>
            <person name="Pinto D."/>
            <person name="Vollmers J."/>
            <person name="Rivas-Marin E."/>
            <person name="Kohn T."/>
            <person name="Peeters S.H."/>
            <person name="Heuer A."/>
            <person name="Rast P."/>
            <person name="Oberbeckmann S."/>
            <person name="Bunk B."/>
            <person name="Jeske O."/>
            <person name="Meyerdierks A."/>
            <person name="Storesund J.E."/>
            <person name="Kallscheuer N."/>
            <person name="Luecker S."/>
            <person name="Lage O.M."/>
            <person name="Pohl T."/>
            <person name="Merkel B.J."/>
            <person name="Hornburger P."/>
            <person name="Mueller R.-W."/>
            <person name="Bruemmer F."/>
            <person name="Labrenz M."/>
            <person name="Spormann A.M."/>
            <person name="Op den Camp H."/>
            <person name="Overmann J."/>
            <person name="Amann R."/>
            <person name="Jetten M.S.M."/>
            <person name="Mascher T."/>
            <person name="Medema M.H."/>
            <person name="Devos D.P."/>
            <person name="Kaster A.-K."/>
            <person name="Ovreas L."/>
            <person name="Rohde M."/>
            <person name="Galperin M.Y."/>
            <person name="Jogler C."/>
        </authorList>
    </citation>
    <scope>NUCLEOTIDE SEQUENCE [LARGE SCALE GENOMIC DNA]</scope>
    <source>
        <strain evidence="9 10">Pan44</strain>
    </source>
</reference>
<feature type="transmembrane region" description="Helical" evidence="8">
    <location>
        <begin position="88"/>
        <end position="106"/>
    </location>
</feature>
<evidence type="ECO:0000256" key="8">
    <source>
        <dbReference type="SAM" id="Phobius"/>
    </source>
</evidence>
<evidence type="ECO:0000256" key="7">
    <source>
        <dbReference type="PIRSR" id="PIRSR600715-1"/>
    </source>
</evidence>
<keyword evidence="6 8" id="KW-0472">Membrane</keyword>
<feature type="transmembrane region" description="Helical" evidence="8">
    <location>
        <begin position="300"/>
        <end position="324"/>
    </location>
</feature>
<dbReference type="GO" id="GO:0036380">
    <property type="term" value="F:UDP-N-acetylglucosamine-undecaprenyl-phosphate N-acetylglucosaminephosphotransferase activity"/>
    <property type="evidence" value="ECO:0007669"/>
    <property type="project" value="UniProtKB-EC"/>
</dbReference>
<dbReference type="InParanoid" id="A0A517SFQ1"/>
<dbReference type="PANTHER" id="PTHR22926">
    <property type="entry name" value="PHOSPHO-N-ACETYLMURAMOYL-PENTAPEPTIDE-TRANSFERASE"/>
    <property type="match status" value="1"/>
</dbReference>
<feature type="binding site" evidence="7">
    <location>
        <position position="168"/>
    </location>
    <ligand>
        <name>Mg(2+)</name>
        <dbReference type="ChEBI" id="CHEBI:18420"/>
    </ligand>
</feature>
<feature type="binding site" evidence="7">
    <location>
        <position position="228"/>
    </location>
    <ligand>
        <name>Mg(2+)</name>
        <dbReference type="ChEBI" id="CHEBI:18420"/>
    </ligand>
</feature>
<keyword evidence="5 8" id="KW-1133">Transmembrane helix</keyword>
<dbReference type="InterPro" id="IPR018480">
    <property type="entry name" value="PNAcMuramoyl-5peptid_Trfase_CS"/>
</dbReference>
<dbReference type="EMBL" id="CP036271">
    <property type="protein sequence ID" value="QDT54953.1"/>
    <property type="molecule type" value="Genomic_DNA"/>
</dbReference>
<feature type="transmembrane region" description="Helical" evidence="8">
    <location>
        <begin position="197"/>
        <end position="217"/>
    </location>
</feature>
<feature type="transmembrane region" description="Helical" evidence="8">
    <location>
        <begin position="142"/>
        <end position="161"/>
    </location>
</feature>
<keyword evidence="7" id="KW-0460">Magnesium</keyword>
<feature type="transmembrane region" description="Helical" evidence="8">
    <location>
        <begin position="12"/>
        <end position="33"/>
    </location>
</feature>
<dbReference type="KEGG" id="ccos:Pan44_29940"/>
<evidence type="ECO:0000256" key="4">
    <source>
        <dbReference type="ARBA" id="ARBA00022692"/>
    </source>
</evidence>
<evidence type="ECO:0000313" key="9">
    <source>
        <dbReference type="EMBL" id="QDT54953.1"/>
    </source>
</evidence>
<dbReference type="PROSITE" id="PS01348">
    <property type="entry name" value="MRAY_2"/>
    <property type="match status" value="1"/>
</dbReference>
<sequence>MPLAAAPIDAPYVIAGLAFVLAVVFTPIVRRIAFATGLVDAPDGHRKLHGRTVALGGGLAVLLSMGLSLVICGLVGSRWINIGNADRSFLTAIAGASVFLVIVGLLDDKFEIRGRQKFLAQIAAVFCVSVLGGLRIDRIELFGFQIEMGVAAVPFTMFWLLGAINALNLIDGVDGLATTIGVVFSVALSILATMNNFPVDGVCALAMAGSLAGFLIYNLPPAKIFLGDAGSMLIGLVLGVLAIRCSLKGPATVALAAPTAIWAVLIFDVGMAILRRKLTGRSLYTTDRGHLHHVLQKHGFSGLGIVFLVGLLCVVCCAGALVSVYSKNEVIALVTVAVVLGTLVATRYFGHSECRLLAQKVLGLTASFVRLPYRAKRAPQPLKSRFHGKREWDLLWEALLEMAEKFDLSSVRLNVSAPSIGEEYHATWERKHPPHASRVWTSEVPLIAGPISVGRLFVAGAATEESGFGYLNEFLEALRPFEVQLHDLLQVEYVASQKSSGDISAISSNEMSAV</sequence>
<dbReference type="OrthoDB" id="9783652at2"/>
<feature type="transmembrane region" description="Helical" evidence="8">
    <location>
        <begin position="53"/>
        <end position="76"/>
    </location>
</feature>
<keyword evidence="7" id="KW-0479">Metal-binding</keyword>
<dbReference type="InterPro" id="IPR000715">
    <property type="entry name" value="Glycosyl_transferase_4"/>
</dbReference>
<dbReference type="PANTHER" id="PTHR22926:SF3">
    <property type="entry name" value="UNDECAPRENYL-PHOSPHATE ALPHA-N-ACETYLGLUCOSAMINYL 1-PHOSPHATE TRANSFERASE"/>
    <property type="match status" value="1"/>
</dbReference>
<name>A0A517SFQ1_9PLAN</name>
<accession>A0A517SFQ1</accession>
<protein>
    <submittedName>
        <fullName evidence="9">WecA-like glycosyltransferase</fullName>
        <ecNumber evidence="9">2.7.8.33</ecNumber>
    </submittedName>
</protein>
<dbReference type="GO" id="GO:0071555">
    <property type="term" value="P:cell wall organization"/>
    <property type="evidence" value="ECO:0007669"/>
    <property type="project" value="TreeGrafter"/>
</dbReference>
<dbReference type="RefSeq" id="WP_145030762.1">
    <property type="nucleotide sequence ID" value="NZ_CP036271.1"/>
</dbReference>
<keyword evidence="10" id="KW-1185">Reference proteome</keyword>
<evidence type="ECO:0000256" key="3">
    <source>
        <dbReference type="ARBA" id="ARBA00022679"/>
    </source>
</evidence>
<comment type="subcellular location">
    <subcellularLocation>
        <location evidence="1">Cell membrane</location>
        <topology evidence="1">Multi-pass membrane protein</topology>
    </subcellularLocation>
</comment>
<feature type="transmembrane region" description="Helical" evidence="8">
    <location>
        <begin position="173"/>
        <end position="191"/>
    </location>
</feature>
<feature type="transmembrane region" description="Helical" evidence="8">
    <location>
        <begin position="330"/>
        <end position="350"/>
    </location>
</feature>
<dbReference type="Proteomes" id="UP000315700">
    <property type="component" value="Chromosome"/>
</dbReference>
<evidence type="ECO:0000256" key="5">
    <source>
        <dbReference type="ARBA" id="ARBA00022989"/>
    </source>
</evidence>
<dbReference type="CDD" id="cd06853">
    <property type="entry name" value="GT_WecA_like"/>
    <property type="match status" value="1"/>
</dbReference>
<dbReference type="AlphaFoldDB" id="A0A517SFQ1"/>
<feature type="transmembrane region" description="Helical" evidence="8">
    <location>
        <begin position="255"/>
        <end position="274"/>
    </location>
</feature>
<evidence type="ECO:0000256" key="1">
    <source>
        <dbReference type="ARBA" id="ARBA00004651"/>
    </source>
</evidence>
<evidence type="ECO:0000256" key="6">
    <source>
        <dbReference type="ARBA" id="ARBA00023136"/>
    </source>
</evidence>
<proteinExistence type="predicted"/>
<feature type="transmembrane region" description="Helical" evidence="8">
    <location>
        <begin position="118"/>
        <end position="136"/>
    </location>
</feature>
<evidence type="ECO:0000313" key="10">
    <source>
        <dbReference type="Proteomes" id="UP000315700"/>
    </source>
</evidence>
<dbReference type="GO" id="GO:0044038">
    <property type="term" value="P:cell wall macromolecule biosynthetic process"/>
    <property type="evidence" value="ECO:0007669"/>
    <property type="project" value="TreeGrafter"/>
</dbReference>
<comment type="cofactor">
    <cofactor evidence="7">
        <name>Mg(2+)</name>
        <dbReference type="ChEBI" id="CHEBI:18420"/>
    </cofactor>
</comment>